<keyword evidence="2" id="KW-1185">Reference proteome</keyword>
<protein>
    <submittedName>
        <fullName evidence="1">Uncharacterized protein</fullName>
    </submittedName>
</protein>
<dbReference type="EMBL" id="CP003837">
    <property type="protein sequence ID" value="AGH44658.1"/>
    <property type="molecule type" value="Genomic_DNA"/>
</dbReference>
<dbReference type="Proteomes" id="UP000011864">
    <property type="component" value="Chromosome"/>
</dbReference>
<dbReference type="KEGG" id="gps:C427_2549"/>
<reference evidence="1 2" key="1">
    <citation type="journal article" date="2013" name="Genome Announc.">
        <title>Complete Genome Sequence of Glaciecola psychrophila Strain 170T.</title>
        <authorList>
            <person name="Yin J."/>
            <person name="Chen J."/>
            <person name="Liu G."/>
            <person name="Yu Y."/>
            <person name="Song L."/>
            <person name="Wang X."/>
            <person name="Qu X."/>
        </authorList>
    </citation>
    <scope>NUCLEOTIDE SEQUENCE [LARGE SCALE GENOMIC DNA]</scope>
    <source>
        <strain evidence="1 2">170</strain>
    </source>
</reference>
<name>K7A8U6_9ALTE</name>
<organism evidence="1 2">
    <name type="scientific">Paraglaciecola psychrophila 170</name>
    <dbReference type="NCBI Taxonomy" id="1129794"/>
    <lineage>
        <taxon>Bacteria</taxon>
        <taxon>Pseudomonadati</taxon>
        <taxon>Pseudomonadota</taxon>
        <taxon>Gammaproteobacteria</taxon>
        <taxon>Alteromonadales</taxon>
        <taxon>Alteromonadaceae</taxon>
        <taxon>Paraglaciecola</taxon>
    </lineage>
</organism>
<evidence type="ECO:0000313" key="1">
    <source>
        <dbReference type="EMBL" id="AGH44658.1"/>
    </source>
</evidence>
<dbReference type="AlphaFoldDB" id="K7A8U6"/>
<evidence type="ECO:0000313" key="2">
    <source>
        <dbReference type="Proteomes" id="UP000011864"/>
    </source>
</evidence>
<gene>
    <name evidence="1" type="ORF">C427_2549</name>
</gene>
<sequence>MRLTFCQQQQKVSKKCRPPNNALLPLILLFLQVEIIRSRRAISQSPIHAIDLQK</sequence>
<proteinExistence type="predicted"/>
<dbReference type="HOGENOM" id="CLU_3046256_0_0_6"/>
<accession>K7A8U6</accession>
<dbReference type="PATRIC" id="fig|1129794.4.peg.2529"/>
<dbReference type="STRING" id="1129794.C427_2549"/>